<evidence type="ECO:0000313" key="3">
    <source>
        <dbReference type="EMBL" id="ORY10107.1"/>
    </source>
</evidence>
<evidence type="ECO:0000313" key="4">
    <source>
        <dbReference type="Proteomes" id="UP000193144"/>
    </source>
</evidence>
<dbReference type="InterPro" id="IPR036673">
    <property type="entry name" value="Cyanovirin-N_sf"/>
</dbReference>
<sequence length="151" mass="15425">MYSASAIVFALFLSATPQLASATPISAPLAQRQDSGLRLNGDCFGFSLDGSRFTASCTTSGGVGFDESTIDLNSCLSNQGGSLKFQIPGNAFSSCNSCSLNDGNLVVTCTCDTGNGNAVPTAINIDGTDEFSGDGVFVRDNGRLSCRAPGV</sequence>
<evidence type="ECO:0000256" key="1">
    <source>
        <dbReference type="SAM" id="SignalP"/>
    </source>
</evidence>
<comment type="caution">
    <text evidence="3">The sequence shown here is derived from an EMBL/GenBank/DDBJ whole genome shotgun (WGS) entry which is preliminary data.</text>
</comment>
<dbReference type="AlphaFoldDB" id="A0A1Y1ZJB1"/>
<reference evidence="3 4" key="1">
    <citation type="submission" date="2016-07" db="EMBL/GenBank/DDBJ databases">
        <title>Pervasive Adenine N6-methylation of Active Genes in Fungi.</title>
        <authorList>
            <consortium name="DOE Joint Genome Institute"/>
            <person name="Mondo S.J."/>
            <person name="Dannebaum R.O."/>
            <person name="Kuo R.C."/>
            <person name="Labutti K."/>
            <person name="Haridas S."/>
            <person name="Kuo A."/>
            <person name="Salamov A."/>
            <person name="Ahrendt S.R."/>
            <person name="Lipzen A."/>
            <person name="Sullivan W."/>
            <person name="Andreopoulos W.B."/>
            <person name="Clum A."/>
            <person name="Lindquist E."/>
            <person name="Daum C."/>
            <person name="Ramamoorthy G.K."/>
            <person name="Gryganskyi A."/>
            <person name="Culley D."/>
            <person name="Magnuson J.K."/>
            <person name="James T.Y."/>
            <person name="O'Malley M.A."/>
            <person name="Stajich J.E."/>
            <person name="Spatafora J.W."/>
            <person name="Visel A."/>
            <person name="Grigoriev I.V."/>
        </authorList>
    </citation>
    <scope>NUCLEOTIDE SEQUENCE [LARGE SCALE GENOMIC DNA]</scope>
    <source>
        <strain evidence="3 4">CBS 115471</strain>
    </source>
</reference>
<feature type="signal peptide" evidence="1">
    <location>
        <begin position="1"/>
        <end position="22"/>
    </location>
</feature>
<organism evidence="3 4">
    <name type="scientific">Clohesyomyces aquaticus</name>
    <dbReference type="NCBI Taxonomy" id="1231657"/>
    <lineage>
        <taxon>Eukaryota</taxon>
        <taxon>Fungi</taxon>
        <taxon>Dikarya</taxon>
        <taxon>Ascomycota</taxon>
        <taxon>Pezizomycotina</taxon>
        <taxon>Dothideomycetes</taxon>
        <taxon>Pleosporomycetidae</taxon>
        <taxon>Pleosporales</taxon>
        <taxon>Lindgomycetaceae</taxon>
        <taxon>Clohesyomyces</taxon>
    </lineage>
</organism>
<dbReference type="Pfam" id="PF08881">
    <property type="entry name" value="CVNH"/>
    <property type="match status" value="1"/>
</dbReference>
<dbReference type="EMBL" id="MCFA01000077">
    <property type="protein sequence ID" value="ORY10107.1"/>
    <property type="molecule type" value="Genomic_DNA"/>
</dbReference>
<accession>A0A1Y1ZJB1</accession>
<dbReference type="InterPro" id="IPR011058">
    <property type="entry name" value="Cyanovirin-N"/>
</dbReference>
<dbReference type="OrthoDB" id="3753314at2759"/>
<gene>
    <name evidence="3" type="ORF">BCR34DRAFT_588822</name>
</gene>
<name>A0A1Y1ZJB1_9PLEO</name>
<dbReference type="Gene3D" id="2.30.60.10">
    <property type="entry name" value="Cyanovirin-N"/>
    <property type="match status" value="1"/>
</dbReference>
<evidence type="ECO:0000259" key="2">
    <source>
        <dbReference type="Pfam" id="PF08881"/>
    </source>
</evidence>
<keyword evidence="1" id="KW-0732">Signal</keyword>
<keyword evidence="4" id="KW-1185">Reference proteome</keyword>
<dbReference type="Proteomes" id="UP000193144">
    <property type="component" value="Unassembled WGS sequence"/>
</dbReference>
<dbReference type="SUPFAM" id="SSF51322">
    <property type="entry name" value="Cyanovirin-N"/>
    <property type="match status" value="1"/>
</dbReference>
<protein>
    <recommendedName>
        <fullName evidence="2">Cyanovirin-N domain-containing protein</fullName>
    </recommendedName>
</protein>
<feature type="chain" id="PRO_5013118813" description="Cyanovirin-N domain-containing protein" evidence="1">
    <location>
        <begin position="23"/>
        <end position="151"/>
    </location>
</feature>
<feature type="domain" description="Cyanovirin-N" evidence="2">
    <location>
        <begin position="43"/>
        <end position="126"/>
    </location>
</feature>
<proteinExistence type="predicted"/>
<dbReference type="STRING" id="1231657.A0A1Y1ZJB1"/>